<keyword evidence="3" id="KW-1185">Reference proteome</keyword>
<gene>
    <name evidence="2" type="ORF">Taro_001691</name>
</gene>
<reference evidence="2" key="1">
    <citation type="submission" date="2017-07" db="EMBL/GenBank/DDBJ databases">
        <title>Taro Niue Genome Assembly and Annotation.</title>
        <authorList>
            <person name="Atibalentja N."/>
            <person name="Keating K."/>
            <person name="Fields C.J."/>
        </authorList>
    </citation>
    <scope>NUCLEOTIDE SEQUENCE</scope>
    <source>
        <strain evidence="2">Niue_2</strain>
        <tissue evidence="2">Leaf</tissue>
    </source>
</reference>
<name>A0A843TGL8_COLES</name>
<dbReference type="AlphaFoldDB" id="A0A843TGL8"/>
<accession>A0A843TGL8</accession>
<dbReference type="EMBL" id="NMUH01000036">
    <property type="protein sequence ID" value="MQL69386.1"/>
    <property type="molecule type" value="Genomic_DNA"/>
</dbReference>
<sequence>MEGPENVHCGCGFRKETGVGVQEHLRRVLLRQEALECDRINSFARKLRPGGFDGVFLFDAMASSALSSCSGGGRSSAIALELGKLHLGLHEELHPLQLQLLDEPHPLPLHLHHLLQLRALHTLIHLSEVKDGPGQFPQALPSVLRSVRRRHPRGRVFLPGLPLLSIHRLGGEAAGGIRRRRRRRRCGRHGGRLRRDRAGPRIGKLSVVVVLLLEVVEGPGPDRDGHGEVGGGGGLVGVVVVGSSGGLGLGERGLWQRRRQRGGRGRGLVRGVVVVGAEEVVEALEEGPLGGAGGRGSGAGLLEFVLLLEGVDAVLALDVGLGGLGIVVAGAHDVGHLLPVLLPEIPPAQLQLLGWVS</sequence>
<evidence type="ECO:0000256" key="1">
    <source>
        <dbReference type="SAM" id="MobiDB-lite"/>
    </source>
</evidence>
<evidence type="ECO:0000313" key="2">
    <source>
        <dbReference type="EMBL" id="MQL69386.1"/>
    </source>
</evidence>
<protein>
    <submittedName>
        <fullName evidence="2">Uncharacterized protein</fullName>
    </submittedName>
</protein>
<evidence type="ECO:0000313" key="3">
    <source>
        <dbReference type="Proteomes" id="UP000652761"/>
    </source>
</evidence>
<feature type="region of interest" description="Disordered" evidence="1">
    <location>
        <begin position="177"/>
        <end position="197"/>
    </location>
</feature>
<organism evidence="2 3">
    <name type="scientific">Colocasia esculenta</name>
    <name type="common">Wild taro</name>
    <name type="synonym">Arum esculentum</name>
    <dbReference type="NCBI Taxonomy" id="4460"/>
    <lineage>
        <taxon>Eukaryota</taxon>
        <taxon>Viridiplantae</taxon>
        <taxon>Streptophyta</taxon>
        <taxon>Embryophyta</taxon>
        <taxon>Tracheophyta</taxon>
        <taxon>Spermatophyta</taxon>
        <taxon>Magnoliopsida</taxon>
        <taxon>Liliopsida</taxon>
        <taxon>Araceae</taxon>
        <taxon>Aroideae</taxon>
        <taxon>Colocasieae</taxon>
        <taxon>Colocasia</taxon>
    </lineage>
</organism>
<feature type="compositionally biased region" description="Basic residues" evidence="1">
    <location>
        <begin position="177"/>
        <end position="195"/>
    </location>
</feature>
<dbReference type="Proteomes" id="UP000652761">
    <property type="component" value="Unassembled WGS sequence"/>
</dbReference>
<proteinExistence type="predicted"/>
<comment type="caution">
    <text evidence="2">The sequence shown here is derived from an EMBL/GenBank/DDBJ whole genome shotgun (WGS) entry which is preliminary data.</text>
</comment>